<reference evidence="2" key="2">
    <citation type="submission" date="2012-08" db="EMBL/GenBank/DDBJ databases">
        <title>Whole-genome sequence of Nocardiopsis alba strain ATCC BAA-2165 associated with honeybees.</title>
        <authorList>
            <person name="Qiao J."/>
            <person name="Chen L."/>
            <person name="Li Y."/>
            <person name="Wang J."/>
            <person name="Zhang W."/>
            <person name="Chen S."/>
        </authorList>
    </citation>
    <scope>NUCLEOTIDE SEQUENCE [LARGE SCALE GENOMIC DNA]</scope>
    <source>
        <strain evidence="2">ATCC BAA-2165 / BE74</strain>
    </source>
</reference>
<gene>
    <name evidence="1" type="ordered locus">B005_4310</name>
</gene>
<protein>
    <submittedName>
        <fullName evidence="1">Uncharacterized protein</fullName>
    </submittedName>
</protein>
<reference evidence="1 2" key="1">
    <citation type="journal article" date="2012" name="J. Bacteriol.">
        <title>Whole-Genome Sequence of Nocardiopsis alba Strain ATCC BAA-2165, Associated with Honeybees.</title>
        <authorList>
            <person name="Qiao J."/>
            <person name="Chen L."/>
            <person name="Li Y."/>
            <person name="Wang J."/>
            <person name="Zhang W."/>
            <person name="Chen S."/>
        </authorList>
    </citation>
    <scope>NUCLEOTIDE SEQUENCE [LARGE SCALE GENOMIC DNA]</scope>
    <source>
        <strain evidence="2">ATCC BAA-2165 / BE74</strain>
    </source>
</reference>
<name>J7L5F3_NOCAA</name>
<dbReference type="AlphaFoldDB" id="J7L5F3"/>
<evidence type="ECO:0000313" key="2">
    <source>
        <dbReference type="Proteomes" id="UP000003779"/>
    </source>
</evidence>
<sequence>MFAPDTGTPLYFEVVTVETEPGEVEGGGLPLMNHYAVISETAWAAKVEERP</sequence>
<dbReference type="Proteomes" id="UP000003779">
    <property type="component" value="Chromosome"/>
</dbReference>
<evidence type="ECO:0000313" key="1">
    <source>
        <dbReference type="EMBL" id="AFR06650.1"/>
    </source>
</evidence>
<dbReference type="EMBL" id="CP003788">
    <property type="protein sequence ID" value="AFR06650.1"/>
    <property type="molecule type" value="Genomic_DNA"/>
</dbReference>
<proteinExistence type="predicted"/>
<dbReference type="HOGENOM" id="CLU_3101437_0_0_11"/>
<dbReference type="RefSeq" id="WP_014909115.1">
    <property type="nucleotide sequence ID" value="NC_018524.1"/>
</dbReference>
<dbReference type="PATRIC" id="fig|1205910.3.peg.4085"/>
<dbReference type="KEGG" id="nal:B005_4310"/>
<dbReference type="STRING" id="1205910.B005_4310"/>
<accession>J7L5F3</accession>
<organism evidence="1 2">
    <name type="scientific">Nocardiopsis alba (strain ATCC BAA-2165 / BE74)</name>
    <dbReference type="NCBI Taxonomy" id="1205910"/>
    <lineage>
        <taxon>Bacteria</taxon>
        <taxon>Bacillati</taxon>
        <taxon>Actinomycetota</taxon>
        <taxon>Actinomycetes</taxon>
        <taxon>Streptosporangiales</taxon>
        <taxon>Nocardiopsidaceae</taxon>
        <taxon>Nocardiopsis</taxon>
    </lineage>
</organism>